<name>A0AAW6SZ70_9BACI</name>
<dbReference type="Pfam" id="PF04991">
    <property type="entry name" value="LicD"/>
    <property type="match status" value="1"/>
</dbReference>
<organism evidence="2 3">
    <name type="scientific">Heyndrickxia oleronia</name>
    <dbReference type="NCBI Taxonomy" id="38875"/>
    <lineage>
        <taxon>Bacteria</taxon>
        <taxon>Bacillati</taxon>
        <taxon>Bacillota</taxon>
        <taxon>Bacilli</taxon>
        <taxon>Bacillales</taxon>
        <taxon>Bacillaceae</taxon>
        <taxon>Heyndrickxia</taxon>
    </lineage>
</organism>
<reference evidence="2" key="1">
    <citation type="submission" date="2023-03" db="EMBL/GenBank/DDBJ databases">
        <title>Bacterial isolates from washroom surfaces on a university campus.</title>
        <authorList>
            <person name="Holman D.B."/>
            <person name="Gzyl K.E."/>
            <person name="Taheri A.E."/>
        </authorList>
    </citation>
    <scope>NUCLEOTIDE SEQUENCE</scope>
    <source>
        <strain evidence="2">RD03</strain>
    </source>
</reference>
<accession>A0AAW6SZ70</accession>
<gene>
    <name evidence="2" type="ORF">P5X88_10070</name>
</gene>
<dbReference type="GO" id="GO:0009100">
    <property type="term" value="P:glycoprotein metabolic process"/>
    <property type="evidence" value="ECO:0007669"/>
    <property type="project" value="UniProtKB-ARBA"/>
</dbReference>
<proteinExistence type="predicted"/>
<dbReference type="EMBL" id="JAROYP010000005">
    <property type="protein sequence ID" value="MDH5161286.1"/>
    <property type="molecule type" value="Genomic_DNA"/>
</dbReference>
<dbReference type="PANTHER" id="PTHR43404">
    <property type="entry name" value="LIPOPOLYSACCHARIDE CHOLINEPHOSPHOTRANSFERASE LICD"/>
    <property type="match status" value="1"/>
</dbReference>
<feature type="domain" description="LicD/FKTN/FKRP nucleotidyltransferase" evidence="1">
    <location>
        <begin position="37"/>
        <end position="258"/>
    </location>
</feature>
<sequence length="286" mass="34670">MRYKMHKKVASINLSSNELRKMQMIMLEMLIEFDRICRKYDIKYSIDGGTFLGAVRHKGFIPWDPDADIVIMREEYNRFFEACKVELDKERFFLQDYRTDKYYRWGYARIIRKDTEYVRAGHEHMNSKNGVFIDIFTMDSVPDSNILRRMHRFMCFCIRRTLWSEVGKKVHPNFIKRKWYGILALISKNWIFKFRNLLAHQCNKNKNTKLVRHMCSPHPKNHPYGFPRELFNSLREYEFEGFKLLGFTDYDWYLTSIYDDYMTFPPVEERSSHIPCSSYKLTEPKL</sequence>
<dbReference type="PANTHER" id="PTHR43404:SF2">
    <property type="entry name" value="LIPOPOLYSACCHARIDE CHOLINEPHOSPHOTRANSFERASE LICD"/>
    <property type="match status" value="1"/>
</dbReference>
<protein>
    <submittedName>
        <fullName evidence="2">LicD family protein</fullName>
    </submittedName>
</protein>
<dbReference type="AlphaFoldDB" id="A0AAW6SZ70"/>
<dbReference type="RefSeq" id="WP_280616587.1">
    <property type="nucleotide sequence ID" value="NZ_JAROYP010000005.1"/>
</dbReference>
<evidence type="ECO:0000313" key="2">
    <source>
        <dbReference type="EMBL" id="MDH5161286.1"/>
    </source>
</evidence>
<comment type="caution">
    <text evidence="2">The sequence shown here is derived from an EMBL/GenBank/DDBJ whole genome shotgun (WGS) entry which is preliminary data.</text>
</comment>
<evidence type="ECO:0000313" key="3">
    <source>
        <dbReference type="Proteomes" id="UP001159179"/>
    </source>
</evidence>
<dbReference type="Proteomes" id="UP001159179">
    <property type="component" value="Unassembled WGS sequence"/>
</dbReference>
<dbReference type="InterPro" id="IPR007074">
    <property type="entry name" value="LicD/FKTN/FKRP_NTP_transf"/>
</dbReference>
<dbReference type="InterPro" id="IPR052942">
    <property type="entry name" value="LPS_cholinephosphotransferase"/>
</dbReference>
<evidence type="ECO:0000259" key="1">
    <source>
        <dbReference type="Pfam" id="PF04991"/>
    </source>
</evidence>